<gene>
    <name evidence="2" type="ORF">GWI33_013883</name>
</gene>
<accession>A0A834MB59</accession>
<dbReference type="AlphaFoldDB" id="A0A834MB59"/>
<reference evidence="2" key="1">
    <citation type="submission" date="2020-08" db="EMBL/GenBank/DDBJ databases">
        <title>Genome sequencing and assembly of the red palm weevil Rhynchophorus ferrugineus.</title>
        <authorList>
            <person name="Dias G.B."/>
            <person name="Bergman C.M."/>
            <person name="Manee M."/>
        </authorList>
    </citation>
    <scope>NUCLEOTIDE SEQUENCE</scope>
    <source>
        <strain evidence="2">AA-2017</strain>
        <tissue evidence="2">Whole larva</tissue>
    </source>
</reference>
<keyword evidence="1" id="KW-0732">Signal</keyword>
<evidence type="ECO:0000256" key="1">
    <source>
        <dbReference type="SAM" id="SignalP"/>
    </source>
</evidence>
<feature type="signal peptide" evidence="1">
    <location>
        <begin position="1"/>
        <end position="20"/>
    </location>
</feature>
<feature type="chain" id="PRO_5032895849" evidence="1">
    <location>
        <begin position="21"/>
        <end position="92"/>
    </location>
</feature>
<organism evidence="2 3">
    <name type="scientific">Rhynchophorus ferrugineus</name>
    <name type="common">Red palm weevil</name>
    <name type="synonym">Curculio ferrugineus</name>
    <dbReference type="NCBI Taxonomy" id="354439"/>
    <lineage>
        <taxon>Eukaryota</taxon>
        <taxon>Metazoa</taxon>
        <taxon>Ecdysozoa</taxon>
        <taxon>Arthropoda</taxon>
        <taxon>Hexapoda</taxon>
        <taxon>Insecta</taxon>
        <taxon>Pterygota</taxon>
        <taxon>Neoptera</taxon>
        <taxon>Endopterygota</taxon>
        <taxon>Coleoptera</taxon>
        <taxon>Polyphaga</taxon>
        <taxon>Cucujiformia</taxon>
        <taxon>Curculionidae</taxon>
        <taxon>Dryophthorinae</taxon>
        <taxon>Rhynchophorus</taxon>
    </lineage>
</organism>
<evidence type="ECO:0000313" key="3">
    <source>
        <dbReference type="Proteomes" id="UP000625711"/>
    </source>
</evidence>
<dbReference type="EMBL" id="JAACXV010013444">
    <property type="protein sequence ID" value="KAF7273405.1"/>
    <property type="molecule type" value="Genomic_DNA"/>
</dbReference>
<proteinExistence type="predicted"/>
<keyword evidence="3" id="KW-1185">Reference proteome</keyword>
<name>A0A834MB59_RHYFE</name>
<dbReference type="Proteomes" id="UP000625711">
    <property type="component" value="Unassembled WGS sequence"/>
</dbReference>
<protein>
    <submittedName>
        <fullName evidence="2">Uncharacterized protein</fullName>
    </submittedName>
</protein>
<comment type="caution">
    <text evidence="2">The sequence shown here is derived from an EMBL/GenBank/DDBJ whole genome shotgun (WGS) entry which is preliminary data.</text>
</comment>
<evidence type="ECO:0000313" key="2">
    <source>
        <dbReference type="EMBL" id="KAF7273405.1"/>
    </source>
</evidence>
<sequence length="92" mass="10578">MKSPTLFLLVEPLSLPIVEGVPGPLKGKTMRNRPLRSLSYCKLAETDKNVGEQKRIGFSQLPRRVERQYLTVLLTRRWQREIMSPARADDEA</sequence>